<protein>
    <recommendedName>
        <fullName evidence="3">DUF1826 domain-containing protein</fullName>
    </recommendedName>
</protein>
<reference evidence="1 2" key="1">
    <citation type="submission" date="2017-09" db="EMBL/GenBank/DDBJ databases">
        <title>Complete genome sequence of Verrucomicrobial strain HZ-65, isolated from freshwater.</title>
        <authorList>
            <person name="Choi A."/>
        </authorList>
    </citation>
    <scope>NUCLEOTIDE SEQUENCE [LARGE SCALE GENOMIC DNA]</scope>
    <source>
        <strain evidence="1 2">HZ-65</strain>
    </source>
</reference>
<evidence type="ECO:0000313" key="2">
    <source>
        <dbReference type="Proteomes" id="UP000217265"/>
    </source>
</evidence>
<dbReference type="AlphaFoldDB" id="A0A290Q328"/>
<dbReference type="Proteomes" id="UP000217265">
    <property type="component" value="Chromosome"/>
</dbReference>
<keyword evidence="2" id="KW-1185">Reference proteome</keyword>
<dbReference type="EMBL" id="CP023344">
    <property type="protein sequence ID" value="ATC63075.1"/>
    <property type="molecule type" value="Genomic_DNA"/>
</dbReference>
<proteinExistence type="predicted"/>
<name>A0A290Q328_9BACT</name>
<dbReference type="OrthoDB" id="6710124at2"/>
<accession>A0A290Q328</accession>
<evidence type="ECO:0000313" key="1">
    <source>
        <dbReference type="EMBL" id="ATC63075.1"/>
    </source>
</evidence>
<dbReference type="KEGG" id="vbh:CMV30_03390"/>
<sequence length="241" mass="26633">MTPLALPPGYTRIQCVNSFQELLSTPLANGVNALCWPRTLSGNFSEVVTALCDSTQGIGDGITPLDETRLRALSVSASGRTAIDFMLEDLRLLREHGRAPELNCIRAYPREEEPTVVPIDVYSYHADSAPVEADTWLCTYHGASSEGLRNDETRRRVDVPETRAELLKLFGGEDDKSFREFLNENCYDLHYAPAPGAQPFSFGLGNLWRIATDWPGSPVPPCVHRAPENLPGQPPRLLLIS</sequence>
<dbReference type="RefSeq" id="WP_096054707.1">
    <property type="nucleotide sequence ID" value="NZ_CP023344.1"/>
</dbReference>
<gene>
    <name evidence="1" type="ORF">CMV30_03390</name>
</gene>
<evidence type="ECO:0008006" key="3">
    <source>
        <dbReference type="Google" id="ProtNLM"/>
    </source>
</evidence>
<organism evidence="1 2">
    <name type="scientific">Nibricoccus aquaticus</name>
    <dbReference type="NCBI Taxonomy" id="2576891"/>
    <lineage>
        <taxon>Bacteria</taxon>
        <taxon>Pseudomonadati</taxon>
        <taxon>Verrucomicrobiota</taxon>
        <taxon>Opitutia</taxon>
        <taxon>Opitutales</taxon>
        <taxon>Opitutaceae</taxon>
        <taxon>Nibricoccus</taxon>
    </lineage>
</organism>